<dbReference type="AlphaFoldDB" id="A0A9N7Y6C8"/>
<feature type="region of interest" description="Disordered" evidence="1">
    <location>
        <begin position="58"/>
        <end position="109"/>
    </location>
</feature>
<dbReference type="EMBL" id="CADEAL010000432">
    <property type="protein sequence ID" value="CAB1420060.1"/>
    <property type="molecule type" value="Genomic_DNA"/>
</dbReference>
<sequence>MCVHSSSRSPTAGRCQSVSLLVRSLSAFVPIWLQREGTRAKECLAAGTYREPNCQLSLDIERRGKERRGEEGKRRGEEEKRRVEEEERRGREEERRGGEEEGRGRGEEI</sequence>
<keyword evidence="3" id="KW-1185">Reference proteome</keyword>
<feature type="compositionally biased region" description="Basic and acidic residues" evidence="1">
    <location>
        <begin position="59"/>
        <end position="109"/>
    </location>
</feature>
<organism evidence="2 3">
    <name type="scientific">Pleuronectes platessa</name>
    <name type="common">European plaice</name>
    <dbReference type="NCBI Taxonomy" id="8262"/>
    <lineage>
        <taxon>Eukaryota</taxon>
        <taxon>Metazoa</taxon>
        <taxon>Chordata</taxon>
        <taxon>Craniata</taxon>
        <taxon>Vertebrata</taxon>
        <taxon>Euteleostomi</taxon>
        <taxon>Actinopterygii</taxon>
        <taxon>Neopterygii</taxon>
        <taxon>Teleostei</taxon>
        <taxon>Neoteleostei</taxon>
        <taxon>Acanthomorphata</taxon>
        <taxon>Carangaria</taxon>
        <taxon>Pleuronectiformes</taxon>
        <taxon>Pleuronectoidei</taxon>
        <taxon>Pleuronectidae</taxon>
        <taxon>Pleuronectes</taxon>
    </lineage>
</organism>
<accession>A0A9N7Y6C8</accession>
<protein>
    <submittedName>
        <fullName evidence="2">Uncharacterized protein</fullName>
    </submittedName>
</protein>
<evidence type="ECO:0000313" key="3">
    <source>
        <dbReference type="Proteomes" id="UP001153269"/>
    </source>
</evidence>
<dbReference type="Proteomes" id="UP001153269">
    <property type="component" value="Unassembled WGS sequence"/>
</dbReference>
<proteinExistence type="predicted"/>
<name>A0A9N7Y6C8_PLEPL</name>
<comment type="caution">
    <text evidence="2">The sequence shown here is derived from an EMBL/GenBank/DDBJ whole genome shotgun (WGS) entry which is preliminary data.</text>
</comment>
<evidence type="ECO:0000313" key="2">
    <source>
        <dbReference type="EMBL" id="CAB1420060.1"/>
    </source>
</evidence>
<reference evidence="2" key="1">
    <citation type="submission" date="2020-03" db="EMBL/GenBank/DDBJ databases">
        <authorList>
            <person name="Weist P."/>
        </authorList>
    </citation>
    <scope>NUCLEOTIDE SEQUENCE</scope>
</reference>
<evidence type="ECO:0000256" key="1">
    <source>
        <dbReference type="SAM" id="MobiDB-lite"/>
    </source>
</evidence>
<gene>
    <name evidence="2" type="ORF">PLEPLA_LOCUS7935</name>
</gene>